<evidence type="ECO:0000259" key="10">
    <source>
        <dbReference type="Pfam" id="PF12627"/>
    </source>
</evidence>
<evidence type="ECO:0000256" key="5">
    <source>
        <dbReference type="ARBA" id="ARBA00022723"/>
    </source>
</evidence>
<dbReference type="RefSeq" id="WP_101461849.1">
    <property type="nucleotide sequence ID" value="NZ_CP025408.1"/>
</dbReference>
<dbReference type="InterPro" id="IPR002646">
    <property type="entry name" value="PolA_pol_head_dom"/>
</dbReference>
<dbReference type="PANTHER" id="PTHR46173:SF1">
    <property type="entry name" value="CCA TRNA NUCLEOTIDYLTRANSFERASE 1, MITOCHONDRIAL"/>
    <property type="match status" value="1"/>
</dbReference>
<dbReference type="KEGG" id="paro:CUV01_03800"/>
<evidence type="ECO:0000256" key="7">
    <source>
        <dbReference type="ARBA" id="ARBA00022842"/>
    </source>
</evidence>
<dbReference type="CDD" id="cd05398">
    <property type="entry name" value="NT_ClassII-CCAase"/>
    <property type="match status" value="1"/>
</dbReference>
<name>A0A2K9ENZ4_9RHOB</name>
<keyword evidence="12" id="KW-1185">Reference proteome</keyword>
<dbReference type="Gene3D" id="1.10.3090.10">
    <property type="entry name" value="cca-adding enzyme, domain 2"/>
    <property type="match status" value="1"/>
</dbReference>
<keyword evidence="4" id="KW-0548">Nucleotidyltransferase</keyword>
<dbReference type="GO" id="GO:0016779">
    <property type="term" value="F:nucleotidyltransferase activity"/>
    <property type="evidence" value="ECO:0007669"/>
    <property type="project" value="UniProtKB-KW"/>
</dbReference>
<dbReference type="PANTHER" id="PTHR46173">
    <property type="entry name" value="CCA TRNA NUCLEOTIDYLTRANSFERASE 1, MITOCHONDRIAL"/>
    <property type="match status" value="1"/>
</dbReference>
<dbReference type="EMBL" id="CP025408">
    <property type="protein sequence ID" value="AUH35197.1"/>
    <property type="molecule type" value="Genomic_DNA"/>
</dbReference>
<dbReference type="GO" id="GO:0008033">
    <property type="term" value="P:tRNA processing"/>
    <property type="evidence" value="ECO:0007669"/>
    <property type="project" value="UniProtKB-KW"/>
</dbReference>
<protein>
    <submittedName>
        <fullName evidence="11">CCA tRNA nucleotidyltransferase</fullName>
    </submittedName>
</protein>
<dbReference type="SUPFAM" id="SSF81891">
    <property type="entry name" value="Poly A polymerase C-terminal region-like"/>
    <property type="match status" value="1"/>
</dbReference>
<dbReference type="InterPro" id="IPR043519">
    <property type="entry name" value="NT_sf"/>
</dbReference>
<evidence type="ECO:0000256" key="2">
    <source>
        <dbReference type="ARBA" id="ARBA00022679"/>
    </source>
</evidence>
<feature type="domain" description="Poly A polymerase head" evidence="9">
    <location>
        <begin position="29"/>
        <end position="150"/>
    </location>
</feature>
<keyword evidence="8" id="KW-0694">RNA-binding</keyword>
<evidence type="ECO:0000313" key="11">
    <source>
        <dbReference type="EMBL" id="AUH35197.1"/>
    </source>
</evidence>
<dbReference type="Proteomes" id="UP000233742">
    <property type="component" value="Chromosome"/>
</dbReference>
<accession>A0A2K9ENZ4</accession>
<reference evidence="11 12" key="1">
    <citation type="submission" date="2017-12" db="EMBL/GenBank/DDBJ databases">
        <authorList>
            <person name="Hurst M.R.H."/>
        </authorList>
    </citation>
    <scope>NUCLEOTIDE SEQUENCE [LARGE SCALE GENOMIC DNA]</scope>
    <source>
        <strain evidence="11 12">BM15</strain>
    </source>
</reference>
<evidence type="ECO:0000259" key="9">
    <source>
        <dbReference type="Pfam" id="PF01743"/>
    </source>
</evidence>
<evidence type="ECO:0000256" key="1">
    <source>
        <dbReference type="ARBA" id="ARBA00001946"/>
    </source>
</evidence>
<dbReference type="Pfam" id="PF01743">
    <property type="entry name" value="PolyA_pol"/>
    <property type="match status" value="1"/>
</dbReference>
<keyword evidence="2 8" id="KW-0808">Transferase</keyword>
<dbReference type="OrthoDB" id="9805698at2"/>
<dbReference type="GO" id="GO:0000166">
    <property type="term" value="F:nucleotide binding"/>
    <property type="evidence" value="ECO:0007669"/>
    <property type="project" value="UniProtKB-KW"/>
</dbReference>
<keyword evidence="7" id="KW-0460">Magnesium</keyword>
<keyword evidence="6" id="KW-0547">Nucleotide-binding</keyword>
<evidence type="ECO:0000313" key="12">
    <source>
        <dbReference type="Proteomes" id="UP000233742"/>
    </source>
</evidence>
<comment type="similarity">
    <text evidence="8">Belongs to the tRNA nucleotidyltransferase/poly(A) polymerase family.</text>
</comment>
<gene>
    <name evidence="11" type="ORF">CUV01_03800</name>
</gene>
<dbReference type="InterPro" id="IPR032828">
    <property type="entry name" value="PolyA_RNA-bd"/>
</dbReference>
<sequence length="390" mass="41222">MTQIGGPFLTDPALTAVLDAIEAGGHRALLVGGVVRNAVLGEPVNDIDLATDARPERVSELAASAGLKPVPTGIDHGTVTVVSNGTGIEVTTFRRDVETDGRHAVVAFSDRIEDDAQRRDFTMNALYATRDGQVLDPVGGLDDLRARRLRFVGNAQARIREDYLRVLRYFRFHAWYGRQVDPAALAACAALADGLDGISKERIGVEMRKLLAAPDPSEALSLMAQAGVLAHVLPGADASAMPDLVGAEAAAGITPSWPRRLALLCTDKTVTALLRLSRDEAKVQARLAEAKAGDWSLNEAGYHLGKTLAVDHTLTRAARGQKLPDGWIARIEHAAQAGLPISADDLMPQLEGASLGRGLRAAEEAWIAGDFALPAPALIDVALLAGKGDA</sequence>
<evidence type="ECO:0000256" key="4">
    <source>
        <dbReference type="ARBA" id="ARBA00022695"/>
    </source>
</evidence>
<dbReference type="Pfam" id="PF12627">
    <property type="entry name" value="PolyA_pol_RNAbd"/>
    <property type="match status" value="1"/>
</dbReference>
<feature type="domain" description="tRNA nucleotidyltransferase/poly(A) polymerase RNA and SrmB- binding" evidence="10">
    <location>
        <begin position="179"/>
        <end position="237"/>
    </location>
</feature>
<comment type="cofactor">
    <cofactor evidence="1">
        <name>Mg(2+)</name>
        <dbReference type="ChEBI" id="CHEBI:18420"/>
    </cofactor>
</comment>
<keyword evidence="3" id="KW-0819">tRNA processing</keyword>
<organism evidence="11 12">
    <name type="scientific">Paracoccus tegillarcae</name>
    <dbReference type="NCBI Taxonomy" id="1529068"/>
    <lineage>
        <taxon>Bacteria</taxon>
        <taxon>Pseudomonadati</taxon>
        <taxon>Pseudomonadota</taxon>
        <taxon>Alphaproteobacteria</taxon>
        <taxon>Rhodobacterales</taxon>
        <taxon>Paracoccaceae</taxon>
        <taxon>Paracoccus</taxon>
    </lineage>
</organism>
<dbReference type="GO" id="GO:0000049">
    <property type="term" value="F:tRNA binding"/>
    <property type="evidence" value="ECO:0007669"/>
    <property type="project" value="TreeGrafter"/>
</dbReference>
<evidence type="ECO:0000256" key="8">
    <source>
        <dbReference type="RuleBase" id="RU003953"/>
    </source>
</evidence>
<dbReference type="InterPro" id="IPR050264">
    <property type="entry name" value="Bact_CCA-adding_enz_type3_sf"/>
</dbReference>
<evidence type="ECO:0000256" key="6">
    <source>
        <dbReference type="ARBA" id="ARBA00022741"/>
    </source>
</evidence>
<keyword evidence="5" id="KW-0479">Metal-binding</keyword>
<dbReference type="Gene3D" id="3.30.460.10">
    <property type="entry name" value="Beta Polymerase, domain 2"/>
    <property type="match status" value="1"/>
</dbReference>
<dbReference type="SUPFAM" id="SSF81301">
    <property type="entry name" value="Nucleotidyltransferase"/>
    <property type="match status" value="1"/>
</dbReference>
<dbReference type="GO" id="GO:0046872">
    <property type="term" value="F:metal ion binding"/>
    <property type="evidence" value="ECO:0007669"/>
    <property type="project" value="UniProtKB-KW"/>
</dbReference>
<proteinExistence type="inferred from homology"/>
<dbReference type="AlphaFoldDB" id="A0A2K9ENZ4"/>
<evidence type="ECO:0000256" key="3">
    <source>
        <dbReference type="ARBA" id="ARBA00022694"/>
    </source>
</evidence>